<dbReference type="InterPro" id="IPR001434">
    <property type="entry name" value="OmcB-like_DUF11"/>
</dbReference>
<comment type="caution">
    <text evidence="4">The sequence shown here is derived from an EMBL/GenBank/DDBJ whole genome shotgun (WGS) entry which is preliminary data.</text>
</comment>
<dbReference type="InterPro" id="IPR013783">
    <property type="entry name" value="Ig-like_fold"/>
</dbReference>
<dbReference type="Pfam" id="PF01345">
    <property type="entry name" value="DUF11"/>
    <property type="match status" value="3"/>
</dbReference>
<dbReference type="AlphaFoldDB" id="A0A939PI83"/>
<protein>
    <submittedName>
        <fullName evidence="4">DUF11 domain-containing protein</fullName>
    </submittedName>
</protein>
<dbReference type="GO" id="GO:0005975">
    <property type="term" value="P:carbohydrate metabolic process"/>
    <property type="evidence" value="ECO:0007669"/>
    <property type="project" value="UniProtKB-ARBA"/>
</dbReference>
<accession>A0A939PI83</accession>
<evidence type="ECO:0000256" key="2">
    <source>
        <dbReference type="SAM" id="SignalP"/>
    </source>
</evidence>
<evidence type="ECO:0000259" key="3">
    <source>
        <dbReference type="Pfam" id="PF01345"/>
    </source>
</evidence>
<dbReference type="RefSeq" id="WP_208261210.1">
    <property type="nucleotide sequence ID" value="NZ_JAGEOJ010000019.1"/>
</dbReference>
<sequence>MAGLLTVVAGVAASALITTLTATGMADAVTREARNANLQVTKSVSPDPMTIGAEAVYTVTVTNSGDSAASDVTVTDALPSEVTVGTAPSGCAVSGQKVTCGGTGVSVPAGGSITYQIPVTVDPSLSDGTNLTSRADVSTSTPGAQAQGTQLISQTRTLTDVEITKTGPATVNPDGTITYTIKVVNHGPSDAVDVTVQDPTNGNLTTIVDLPAECPASGLTVTCPLGRLGPGETKTFTFTVKVNAGVNDGTSIANCAMVYTGSRETDTDNNNSCMDTIVGPPGPNAAQLSIEKTGPATVNPDGTITYKLKVVNEGSSPAPDIIVMDPIDEHVTLTDYPEECRQSGSTLVCDLGTLKAGASRTITITEHVNAGTEAGTHIVNCATTHTTVRDAHMRDNASCADTDVEDRTPTPTTKPNPKPTKPRKKHPHPPKHHPACRCSGPGPGPGPGERSPTPLPG</sequence>
<dbReference type="InterPro" id="IPR051172">
    <property type="entry name" value="Chlamydia_OmcB"/>
</dbReference>
<evidence type="ECO:0000313" key="5">
    <source>
        <dbReference type="Proteomes" id="UP000669179"/>
    </source>
</evidence>
<feature type="region of interest" description="Disordered" evidence="1">
    <location>
        <begin position="392"/>
        <end position="457"/>
    </location>
</feature>
<feature type="domain" description="DUF11" evidence="3">
    <location>
        <begin position="288"/>
        <end position="400"/>
    </location>
</feature>
<proteinExistence type="predicted"/>
<gene>
    <name evidence="4" type="ORF">J4573_39280</name>
</gene>
<name>A0A939PI83_9ACTN</name>
<dbReference type="InterPro" id="IPR047589">
    <property type="entry name" value="DUF11_rpt"/>
</dbReference>
<reference evidence="4" key="1">
    <citation type="submission" date="2021-03" db="EMBL/GenBank/DDBJ databases">
        <authorList>
            <person name="Kanchanasin P."/>
            <person name="Saeng-In P."/>
            <person name="Phongsopitanun W."/>
            <person name="Yuki M."/>
            <person name="Kudo T."/>
            <person name="Ohkuma M."/>
            <person name="Tanasupawat S."/>
        </authorList>
    </citation>
    <scope>NUCLEOTIDE SEQUENCE</scope>
    <source>
        <strain evidence="4">GKU 128</strain>
    </source>
</reference>
<dbReference type="EMBL" id="JAGEOJ010000019">
    <property type="protein sequence ID" value="MBO2453191.1"/>
    <property type="molecule type" value="Genomic_DNA"/>
</dbReference>
<organism evidence="4 5">
    <name type="scientific">Actinomadura barringtoniae</name>
    <dbReference type="NCBI Taxonomy" id="1427535"/>
    <lineage>
        <taxon>Bacteria</taxon>
        <taxon>Bacillati</taxon>
        <taxon>Actinomycetota</taxon>
        <taxon>Actinomycetes</taxon>
        <taxon>Streptosporangiales</taxon>
        <taxon>Thermomonosporaceae</taxon>
        <taxon>Actinomadura</taxon>
    </lineage>
</organism>
<dbReference type="PANTHER" id="PTHR34819">
    <property type="entry name" value="LARGE CYSTEINE-RICH PERIPLASMIC PROTEIN OMCB"/>
    <property type="match status" value="1"/>
</dbReference>
<dbReference type="NCBIfam" id="TIGR01451">
    <property type="entry name" value="B_ant_repeat"/>
    <property type="match status" value="3"/>
</dbReference>
<keyword evidence="2" id="KW-0732">Signal</keyword>
<evidence type="ECO:0000256" key="1">
    <source>
        <dbReference type="SAM" id="MobiDB-lite"/>
    </source>
</evidence>
<evidence type="ECO:0000313" key="4">
    <source>
        <dbReference type="EMBL" id="MBO2453191.1"/>
    </source>
</evidence>
<feature type="domain" description="DUF11" evidence="3">
    <location>
        <begin position="38"/>
        <end position="141"/>
    </location>
</feature>
<feature type="compositionally biased region" description="Basic residues" evidence="1">
    <location>
        <begin position="420"/>
        <end position="435"/>
    </location>
</feature>
<feature type="chain" id="PRO_5037980080" evidence="2">
    <location>
        <begin position="29"/>
        <end position="457"/>
    </location>
</feature>
<dbReference type="Gene3D" id="2.60.40.10">
    <property type="entry name" value="Immunoglobulins"/>
    <property type="match status" value="3"/>
</dbReference>
<feature type="signal peptide" evidence="2">
    <location>
        <begin position="1"/>
        <end position="28"/>
    </location>
</feature>
<feature type="domain" description="DUF11" evidence="3">
    <location>
        <begin position="160"/>
        <end position="272"/>
    </location>
</feature>
<keyword evidence="5" id="KW-1185">Reference proteome</keyword>
<dbReference type="PANTHER" id="PTHR34819:SF3">
    <property type="entry name" value="CELL SURFACE PROTEIN"/>
    <property type="match status" value="1"/>
</dbReference>
<dbReference type="Proteomes" id="UP000669179">
    <property type="component" value="Unassembled WGS sequence"/>
</dbReference>